<sequence length="176" mass="18808">MTDPRLEAPLPTAARSALDPWPGELAWRPVSPRLVALELTRVAISTALMLAVCAVIWFFTGSGWALFAAVAVLALTVVRGVVAVRAARSYGYAERERDLLVRHGRMVRHLSIVPYARMQYVDVVAGPLERGFGLATVQLHTAAAASDATIPGLDPAEAARLRDRLAALGEDAGEGL</sequence>
<dbReference type="PANTHER" id="PTHR34473:SF3">
    <property type="entry name" value="TRANSMEMBRANE PROTEIN-RELATED"/>
    <property type="match status" value="1"/>
</dbReference>
<dbReference type="Pfam" id="PF03703">
    <property type="entry name" value="bPH_2"/>
    <property type="match status" value="1"/>
</dbReference>
<keyword evidence="1" id="KW-0472">Membrane</keyword>
<dbReference type="EMBL" id="BONG01000001">
    <property type="protein sequence ID" value="GIF86678.1"/>
    <property type="molecule type" value="Genomic_DNA"/>
</dbReference>
<feature type="transmembrane region" description="Helical" evidence="1">
    <location>
        <begin position="39"/>
        <end position="59"/>
    </location>
</feature>
<evidence type="ECO:0000259" key="2">
    <source>
        <dbReference type="Pfam" id="PF03703"/>
    </source>
</evidence>
<feature type="transmembrane region" description="Helical" evidence="1">
    <location>
        <begin position="65"/>
        <end position="87"/>
    </location>
</feature>
<dbReference type="PANTHER" id="PTHR34473">
    <property type="entry name" value="UPF0699 TRANSMEMBRANE PROTEIN YDBS"/>
    <property type="match status" value="1"/>
</dbReference>
<evidence type="ECO:0000313" key="3">
    <source>
        <dbReference type="EMBL" id="GIF86678.1"/>
    </source>
</evidence>
<feature type="domain" description="YdbS-like PH" evidence="2">
    <location>
        <begin position="88"/>
        <end position="165"/>
    </location>
</feature>
<reference evidence="3 4" key="1">
    <citation type="submission" date="2021-01" db="EMBL/GenBank/DDBJ databases">
        <title>Whole genome shotgun sequence of Catellatospora chokoriensis NBRC 107358.</title>
        <authorList>
            <person name="Komaki H."/>
            <person name="Tamura T."/>
        </authorList>
    </citation>
    <scope>NUCLEOTIDE SEQUENCE [LARGE SCALE GENOMIC DNA]</scope>
    <source>
        <strain evidence="3 4">NBRC 107358</strain>
    </source>
</reference>
<organism evidence="3 4">
    <name type="scientific">Catellatospora chokoriensis</name>
    <dbReference type="NCBI Taxonomy" id="310353"/>
    <lineage>
        <taxon>Bacteria</taxon>
        <taxon>Bacillati</taxon>
        <taxon>Actinomycetota</taxon>
        <taxon>Actinomycetes</taxon>
        <taxon>Micromonosporales</taxon>
        <taxon>Micromonosporaceae</taxon>
        <taxon>Catellatospora</taxon>
    </lineage>
</organism>
<gene>
    <name evidence="3" type="ORF">Cch02nite_01220</name>
</gene>
<proteinExistence type="predicted"/>
<dbReference type="InterPro" id="IPR005182">
    <property type="entry name" value="YdbS-like_PH"/>
</dbReference>
<name>A0A8J3JTU9_9ACTN</name>
<accession>A0A8J3JTU9</accession>
<dbReference type="AlphaFoldDB" id="A0A8J3JTU9"/>
<evidence type="ECO:0000313" key="4">
    <source>
        <dbReference type="Proteomes" id="UP000619293"/>
    </source>
</evidence>
<comment type="caution">
    <text evidence="3">The sequence shown here is derived from an EMBL/GenBank/DDBJ whole genome shotgun (WGS) entry which is preliminary data.</text>
</comment>
<protein>
    <recommendedName>
        <fullName evidence="2">YdbS-like PH domain-containing protein</fullName>
    </recommendedName>
</protein>
<dbReference type="Proteomes" id="UP000619293">
    <property type="component" value="Unassembled WGS sequence"/>
</dbReference>
<keyword evidence="1" id="KW-1133">Transmembrane helix</keyword>
<keyword evidence="1" id="KW-0812">Transmembrane</keyword>
<evidence type="ECO:0000256" key="1">
    <source>
        <dbReference type="SAM" id="Phobius"/>
    </source>
</evidence>
<keyword evidence="4" id="KW-1185">Reference proteome</keyword>
<dbReference type="RefSeq" id="WP_239120099.1">
    <property type="nucleotide sequence ID" value="NZ_BAAALB010000004.1"/>
</dbReference>